<feature type="transmembrane region" description="Helical" evidence="2">
    <location>
        <begin position="165"/>
        <end position="187"/>
    </location>
</feature>
<comment type="caution">
    <text evidence="3">The sequence shown here is derived from an EMBL/GenBank/DDBJ whole genome shotgun (WGS) entry which is preliminary data.</text>
</comment>
<gene>
    <name evidence="3" type="ORF">BST14_25655</name>
</gene>
<feature type="region of interest" description="Disordered" evidence="1">
    <location>
        <begin position="350"/>
        <end position="409"/>
    </location>
</feature>
<keyword evidence="2" id="KW-0472">Membrane</keyword>
<dbReference type="RefSeq" id="WP_083067102.1">
    <property type="nucleotide sequence ID" value="NZ_MVHG01000113.1"/>
</dbReference>
<keyword evidence="2" id="KW-1133">Transmembrane helix</keyword>
<sequence length="423" mass="42889">MSNPPIDHERDCVIAITQAFLADVDRDGLGAVGVAPRAEIDPPAEIDPSAEVGDAHDAPISHGAAPPEDTIDVGGRAAAGPDHLGARRPTDDPPIDLDGPSDSGEQPSTQGADTSDPNTSGQHDSTETPLPDSDLVDQLTSTSGTDDAADSPAESKRTPRYNKNIAIGFAAATVVATLIASGALLAMRGDPHTSEPSQPAAANTRLSVLTAPSSTTPAPDNQDSTIPYTATSVGCLPGSTAAQSVAGPDSTQAWVCVTGGNVGQYLVLNLGRSMVVTAVSITPGWVGADASGADQWHQHRVLTRVQWSFNDTPPTVVPQETASVHGEATKPMPTRGVLASRIIMLVQDTGRAPADTTPTTSPAPGGGGGLIGEVLGPPAAPANPAPTSSTPELPGPPADSTHTDPADNTFAVSSIKIFGHPPQ</sequence>
<keyword evidence="2" id="KW-0812">Transmembrane</keyword>
<dbReference type="OrthoDB" id="4526353at2"/>
<evidence type="ECO:0000256" key="1">
    <source>
        <dbReference type="SAM" id="MobiDB-lite"/>
    </source>
</evidence>
<protein>
    <recommendedName>
        <fullName evidence="5">F5/8 type C domain-containing protein</fullName>
    </recommendedName>
</protein>
<keyword evidence="4" id="KW-1185">Reference proteome</keyword>
<proteinExistence type="predicted"/>
<evidence type="ECO:0008006" key="5">
    <source>
        <dbReference type="Google" id="ProtNLM"/>
    </source>
</evidence>
<dbReference type="Proteomes" id="UP000192707">
    <property type="component" value="Unassembled WGS sequence"/>
</dbReference>
<evidence type="ECO:0000256" key="2">
    <source>
        <dbReference type="SAM" id="Phobius"/>
    </source>
</evidence>
<evidence type="ECO:0000313" key="3">
    <source>
        <dbReference type="EMBL" id="ORA07936.1"/>
    </source>
</evidence>
<feature type="compositionally biased region" description="Polar residues" evidence="1">
    <location>
        <begin position="103"/>
        <end position="123"/>
    </location>
</feature>
<name>A0A1W9Z706_MYCAI</name>
<evidence type="ECO:0000313" key="4">
    <source>
        <dbReference type="Proteomes" id="UP000192707"/>
    </source>
</evidence>
<accession>A0A1W9Z706</accession>
<feature type="compositionally biased region" description="Low complexity" evidence="1">
    <location>
        <begin position="352"/>
        <end position="363"/>
    </location>
</feature>
<organism evidence="3 4">
    <name type="scientific">Mycobacterium arosiense ATCC BAA-1401 = DSM 45069</name>
    <dbReference type="NCBI Taxonomy" id="1265311"/>
    <lineage>
        <taxon>Bacteria</taxon>
        <taxon>Bacillati</taxon>
        <taxon>Actinomycetota</taxon>
        <taxon>Actinomycetes</taxon>
        <taxon>Mycobacteriales</taxon>
        <taxon>Mycobacteriaceae</taxon>
        <taxon>Mycobacterium</taxon>
        <taxon>Mycobacterium avium complex (MAC)</taxon>
    </lineage>
</organism>
<dbReference type="EMBL" id="MVHG01000113">
    <property type="protein sequence ID" value="ORA07936.1"/>
    <property type="molecule type" value="Genomic_DNA"/>
</dbReference>
<dbReference type="AlphaFoldDB" id="A0A1W9Z706"/>
<reference evidence="3 4" key="1">
    <citation type="submission" date="2016-12" db="EMBL/GenBank/DDBJ databases">
        <title>The new phylogeny of genus Mycobacterium.</title>
        <authorList>
            <person name="Tortoli E."/>
            <person name="Trovato A."/>
            <person name="Cirillo D.M."/>
        </authorList>
    </citation>
    <scope>NUCLEOTIDE SEQUENCE [LARGE SCALE GENOMIC DNA]</scope>
    <source>
        <strain evidence="3 4">DSM 45069</strain>
    </source>
</reference>
<feature type="region of interest" description="Disordered" evidence="1">
    <location>
        <begin position="35"/>
        <end position="157"/>
    </location>
</feature>